<comment type="caution">
    <text evidence="2">The sequence shown here is derived from an EMBL/GenBank/DDBJ whole genome shotgun (WGS) entry which is preliminary data.</text>
</comment>
<dbReference type="EMBL" id="VRYZ01000002">
    <property type="protein sequence ID" value="TXS93417.1"/>
    <property type="molecule type" value="Genomic_DNA"/>
</dbReference>
<dbReference type="Proteomes" id="UP000321933">
    <property type="component" value="Unassembled WGS sequence"/>
</dbReference>
<evidence type="ECO:0000313" key="2">
    <source>
        <dbReference type="EMBL" id="TXS93417.1"/>
    </source>
</evidence>
<name>A0A5C9A1C0_9GAMM</name>
<keyword evidence="3" id="KW-1185">Reference proteome</keyword>
<evidence type="ECO:0008006" key="4">
    <source>
        <dbReference type="Google" id="ProtNLM"/>
    </source>
</evidence>
<sequence>MKVFKKKNSEYNKAERICTAIYSFMMFAIIGAVVRLFAGGTITLGGGETIGSQFLPYMISFGAGAAILGYIFPKALNIIMCLIPTPGINS</sequence>
<feature type="transmembrane region" description="Helical" evidence="1">
    <location>
        <begin position="21"/>
        <end position="42"/>
    </location>
</feature>
<accession>A0A5C9A1C0</accession>
<proteinExistence type="predicted"/>
<keyword evidence="1" id="KW-1133">Transmembrane helix</keyword>
<keyword evidence="1" id="KW-0472">Membrane</keyword>
<keyword evidence="1" id="KW-0812">Transmembrane</keyword>
<reference evidence="2 3" key="1">
    <citation type="submission" date="2019-08" db="EMBL/GenBank/DDBJ databases">
        <title>Parahaliea maris sp. nov., isolated from the surface seawater.</title>
        <authorList>
            <person name="Liu Y."/>
        </authorList>
    </citation>
    <scope>NUCLEOTIDE SEQUENCE [LARGE SCALE GENOMIC DNA]</scope>
    <source>
        <strain evidence="2 3">S2-26</strain>
    </source>
</reference>
<protein>
    <recommendedName>
        <fullName evidence="4">DUF2798 domain-containing protein</fullName>
    </recommendedName>
</protein>
<dbReference type="RefSeq" id="WP_148063352.1">
    <property type="nucleotide sequence ID" value="NZ_VRYZ01000002.1"/>
</dbReference>
<dbReference type="AlphaFoldDB" id="A0A5C9A1C0"/>
<organism evidence="2 3">
    <name type="scientific">Parahaliea aestuarii</name>
    <dbReference type="NCBI Taxonomy" id="1852021"/>
    <lineage>
        <taxon>Bacteria</taxon>
        <taxon>Pseudomonadati</taxon>
        <taxon>Pseudomonadota</taxon>
        <taxon>Gammaproteobacteria</taxon>
        <taxon>Cellvibrionales</taxon>
        <taxon>Halieaceae</taxon>
        <taxon>Parahaliea</taxon>
    </lineage>
</organism>
<gene>
    <name evidence="2" type="ORF">FVW59_06175</name>
</gene>
<evidence type="ECO:0000313" key="3">
    <source>
        <dbReference type="Proteomes" id="UP000321933"/>
    </source>
</evidence>
<feature type="transmembrane region" description="Helical" evidence="1">
    <location>
        <begin position="54"/>
        <end position="72"/>
    </location>
</feature>
<evidence type="ECO:0000256" key="1">
    <source>
        <dbReference type="SAM" id="Phobius"/>
    </source>
</evidence>